<dbReference type="Pfam" id="PF06898">
    <property type="entry name" value="YqfD"/>
    <property type="match status" value="1"/>
</dbReference>
<evidence type="ECO:0000256" key="2">
    <source>
        <dbReference type="SAM" id="Phobius"/>
    </source>
</evidence>
<evidence type="ECO:0000256" key="1">
    <source>
        <dbReference type="SAM" id="MobiDB-lite"/>
    </source>
</evidence>
<dbReference type="RefSeq" id="WP_186878002.1">
    <property type="nucleotide sequence ID" value="NZ_JACOPN010000003.1"/>
</dbReference>
<comment type="caution">
    <text evidence="3">The sequence shown here is derived from an EMBL/GenBank/DDBJ whole genome shotgun (WGS) entry which is preliminary data.</text>
</comment>
<organism evidence="3 4">
    <name type="scientific">Flintibacter faecis</name>
    <dbReference type="NCBI Taxonomy" id="2763047"/>
    <lineage>
        <taxon>Bacteria</taxon>
        <taxon>Bacillati</taxon>
        <taxon>Bacillota</taxon>
        <taxon>Clostridia</taxon>
        <taxon>Eubacteriales</taxon>
        <taxon>Flintibacter</taxon>
    </lineage>
</organism>
<keyword evidence="2" id="KW-0472">Membrane</keyword>
<sequence length="418" mass="46430">MKRLMNLLRGTVALCVTGPFPERLLNLCAQHRLDFWRLEWLDDHTVRFTARRSQFRRLEALAERVECEISVEQRRGLPDFLLRFRARYAFLAGLALALGAVAFLSRFVLTIQVSGNERLPTAVILSQLRQLGVYPGVYGPGIDRQQVAQEAQLALDDLAWMGINLHGTRLEVSVRETIPPAEGVDESGCWDVVAKTAGLITHVEAERGQAKVIEGDTVAAGEVLIAGNVAMEPPEYSDLPTRYFPTHARGRVWARTWRTITAVIPLTAQGKDYTGREKTGWSLTAAGRRLRLWGCEPEGRWEQTSSAHQAALPGVGRLPITLRRETWREYALSSVPLNREAAQTLLQQRLLVHLKDVIGPEGEIVTEDYAAQVEGGSLKVTLLAECREEIGRERETGAVTDGPEPEENGKTGRAGENT</sequence>
<dbReference type="InterPro" id="IPR010690">
    <property type="entry name" value="YqfD"/>
</dbReference>
<gene>
    <name evidence="3" type="ORF">H8S55_04700</name>
</gene>
<dbReference type="EMBL" id="JACOPN010000003">
    <property type="protein sequence ID" value="MBC5716622.1"/>
    <property type="molecule type" value="Genomic_DNA"/>
</dbReference>
<evidence type="ECO:0000313" key="3">
    <source>
        <dbReference type="EMBL" id="MBC5716622.1"/>
    </source>
</evidence>
<proteinExistence type="predicted"/>
<dbReference type="AlphaFoldDB" id="A0A8J6J463"/>
<evidence type="ECO:0000313" key="4">
    <source>
        <dbReference type="Proteomes" id="UP000602260"/>
    </source>
</evidence>
<feature type="region of interest" description="Disordered" evidence="1">
    <location>
        <begin position="391"/>
        <end position="418"/>
    </location>
</feature>
<feature type="transmembrane region" description="Helical" evidence="2">
    <location>
        <begin position="88"/>
        <end position="109"/>
    </location>
</feature>
<name>A0A8J6J463_9FIRM</name>
<keyword evidence="2" id="KW-1133">Transmembrane helix</keyword>
<protein>
    <submittedName>
        <fullName evidence="3">Sporulation protein YqfD</fullName>
    </submittedName>
</protein>
<keyword evidence="2" id="KW-0812">Transmembrane</keyword>
<keyword evidence="4" id="KW-1185">Reference proteome</keyword>
<dbReference type="Proteomes" id="UP000602260">
    <property type="component" value="Unassembled WGS sequence"/>
</dbReference>
<reference evidence="3" key="1">
    <citation type="submission" date="2020-08" db="EMBL/GenBank/DDBJ databases">
        <title>Genome public.</title>
        <authorList>
            <person name="Liu C."/>
            <person name="Sun Q."/>
        </authorList>
    </citation>
    <scope>NUCLEOTIDE SEQUENCE</scope>
    <source>
        <strain evidence="3">BX5</strain>
    </source>
</reference>
<accession>A0A8J6J463</accession>